<organism evidence="2 3">
    <name type="scientific">Trametes cubensis</name>
    <dbReference type="NCBI Taxonomy" id="1111947"/>
    <lineage>
        <taxon>Eukaryota</taxon>
        <taxon>Fungi</taxon>
        <taxon>Dikarya</taxon>
        <taxon>Basidiomycota</taxon>
        <taxon>Agaricomycotina</taxon>
        <taxon>Agaricomycetes</taxon>
        <taxon>Polyporales</taxon>
        <taxon>Polyporaceae</taxon>
        <taxon>Trametes</taxon>
    </lineage>
</organism>
<accession>A0AAD7XF37</accession>
<gene>
    <name evidence="2" type="ORF">ONZ51_g1222</name>
</gene>
<evidence type="ECO:0000256" key="1">
    <source>
        <dbReference type="SAM" id="MobiDB-lite"/>
    </source>
</evidence>
<dbReference type="EMBL" id="JAPEVG010000016">
    <property type="protein sequence ID" value="KAJ8496291.1"/>
    <property type="molecule type" value="Genomic_DNA"/>
</dbReference>
<reference evidence="2" key="1">
    <citation type="submission" date="2022-11" db="EMBL/GenBank/DDBJ databases">
        <title>Genome Sequence of Cubamyces cubensis.</title>
        <authorList>
            <person name="Buettner E."/>
        </authorList>
    </citation>
    <scope>NUCLEOTIDE SEQUENCE</scope>
    <source>
        <strain evidence="2">MPL-01</strain>
    </source>
</reference>
<evidence type="ECO:0000313" key="3">
    <source>
        <dbReference type="Proteomes" id="UP001215151"/>
    </source>
</evidence>
<sequence length="181" mass="18965">MILINFTDFNPGSPSSNDICDHSNVGQQTSPSLLVICSEFYSEPVHLLINYHSDQREVLVLCTTATAGAALLVANVCLQCVKKLSVHRVPPRVPADTVSSPTSKSGGGEDEADITPALEDGPPSGSSSQAIEGEPGGDLDSSWLQWVLETVTGILASTTCGVFGVPIPSRRASQHPADLPV</sequence>
<comment type="caution">
    <text evidence="2">The sequence shown here is derived from an EMBL/GenBank/DDBJ whole genome shotgun (WGS) entry which is preliminary data.</text>
</comment>
<evidence type="ECO:0000313" key="2">
    <source>
        <dbReference type="EMBL" id="KAJ8496291.1"/>
    </source>
</evidence>
<dbReference type="AlphaFoldDB" id="A0AAD7XF37"/>
<feature type="region of interest" description="Disordered" evidence="1">
    <location>
        <begin position="91"/>
        <end position="136"/>
    </location>
</feature>
<protein>
    <submittedName>
        <fullName evidence="2">Uncharacterized protein</fullName>
    </submittedName>
</protein>
<name>A0AAD7XF37_9APHY</name>
<keyword evidence="3" id="KW-1185">Reference proteome</keyword>
<proteinExistence type="predicted"/>
<dbReference type="Proteomes" id="UP001215151">
    <property type="component" value="Unassembled WGS sequence"/>
</dbReference>